<organism evidence="2 3">
    <name type="scientific">Kingdonia uniflora</name>
    <dbReference type="NCBI Taxonomy" id="39325"/>
    <lineage>
        <taxon>Eukaryota</taxon>
        <taxon>Viridiplantae</taxon>
        <taxon>Streptophyta</taxon>
        <taxon>Embryophyta</taxon>
        <taxon>Tracheophyta</taxon>
        <taxon>Spermatophyta</taxon>
        <taxon>Magnoliopsida</taxon>
        <taxon>Ranunculales</taxon>
        <taxon>Circaeasteraceae</taxon>
        <taxon>Kingdonia</taxon>
    </lineage>
</organism>
<dbReference type="OrthoDB" id="1927320at2759"/>
<feature type="region of interest" description="Disordered" evidence="1">
    <location>
        <begin position="29"/>
        <end position="56"/>
    </location>
</feature>
<accession>A0A7J7NLB2</accession>
<evidence type="ECO:0000313" key="2">
    <source>
        <dbReference type="EMBL" id="KAF6167873.1"/>
    </source>
</evidence>
<dbReference type="AlphaFoldDB" id="A0A7J7NLB2"/>
<keyword evidence="3" id="KW-1185">Reference proteome</keyword>
<proteinExistence type="predicted"/>
<dbReference type="PANTHER" id="PTHR37263">
    <property type="entry name" value="EXPRESSED PROTEIN"/>
    <property type="match status" value="1"/>
</dbReference>
<name>A0A7J7NLB2_9MAGN</name>
<protein>
    <submittedName>
        <fullName evidence="2">Uncharacterized protein</fullName>
    </submittedName>
</protein>
<sequence>MHLWPSLRIRDSFKMGYLKKADWNLKRMKSEKESQTNQRLLENNNNRDGESSGSKGSKLAMVGREFLLMFTCCYCCFCCGGKPHFSIFIK</sequence>
<reference evidence="2 3" key="1">
    <citation type="journal article" date="2020" name="IScience">
        <title>Genome Sequencing of the Endangered Kingdonia uniflora (Circaeasteraceae, Ranunculales) Reveals Potential Mechanisms of Evolutionary Specialization.</title>
        <authorList>
            <person name="Sun Y."/>
            <person name="Deng T."/>
            <person name="Zhang A."/>
            <person name="Moore M.J."/>
            <person name="Landis J.B."/>
            <person name="Lin N."/>
            <person name="Zhang H."/>
            <person name="Zhang X."/>
            <person name="Huang J."/>
            <person name="Zhang X."/>
            <person name="Sun H."/>
            <person name="Wang H."/>
        </authorList>
    </citation>
    <scope>NUCLEOTIDE SEQUENCE [LARGE SCALE GENOMIC DNA]</scope>
    <source>
        <strain evidence="2">TB1705</strain>
        <tissue evidence="2">Leaf</tissue>
    </source>
</reference>
<gene>
    <name evidence="2" type="ORF">GIB67_027651</name>
</gene>
<evidence type="ECO:0000256" key="1">
    <source>
        <dbReference type="SAM" id="MobiDB-lite"/>
    </source>
</evidence>
<comment type="caution">
    <text evidence="2">The sequence shown here is derived from an EMBL/GenBank/DDBJ whole genome shotgun (WGS) entry which is preliminary data.</text>
</comment>
<evidence type="ECO:0000313" key="3">
    <source>
        <dbReference type="Proteomes" id="UP000541444"/>
    </source>
</evidence>
<dbReference type="EMBL" id="JACGCM010000715">
    <property type="protein sequence ID" value="KAF6167873.1"/>
    <property type="molecule type" value="Genomic_DNA"/>
</dbReference>
<dbReference type="Proteomes" id="UP000541444">
    <property type="component" value="Unassembled WGS sequence"/>
</dbReference>
<dbReference type="PANTHER" id="PTHR37263:SF2">
    <property type="entry name" value="EXPRESSED PROTEIN"/>
    <property type="match status" value="1"/>
</dbReference>
<feature type="compositionally biased region" description="Polar residues" evidence="1">
    <location>
        <begin position="35"/>
        <end position="44"/>
    </location>
</feature>